<evidence type="ECO:0000259" key="2">
    <source>
        <dbReference type="PROSITE" id="PS50924"/>
    </source>
</evidence>
<name>A0A561UWY6_9ACTN</name>
<protein>
    <submittedName>
        <fullName evidence="3">Signaling repeat-containing protein</fullName>
    </submittedName>
</protein>
<comment type="caution">
    <text evidence="1">Lacks conserved residue(s) required for the propagation of feature annotation.</text>
</comment>
<organism evidence="3 4">
    <name type="scientific">Streptomyces brevispora</name>
    <dbReference type="NCBI Taxonomy" id="887462"/>
    <lineage>
        <taxon>Bacteria</taxon>
        <taxon>Bacillati</taxon>
        <taxon>Actinomycetota</taxon>
        <taxon>Actinomycetes</taxon>
        <taxon>Kitasatosporales</taxon>
        <taxon>Streptomycetaceae</taxon>
        <taxon>Streptomyces</taxon>
    </lineage>
</organism>
<proteinExistence type="predicted"/>
<feature type="transmembrane region" description="Helical" evidence="1">
    <location>
        <begin position="15"/>
        <end position="34"/>
    </location>
</feature>
<dbReference type="InterPro" id="IPR005330">
    <property type="entry name" value="MHYT_dom"/>
</dbReference>
<evidence type="ECO:0000313" key="3">
    <source>
        <dbReference type="EMBL" id="TWG03866.1"/>
    </source>
</evidence>
<dbReference type="PANTHER" id="PTHR35152:SF1">
    <property type="entry name" value="DOMAIN SIGNALLING PROTEIN, PUTATIVE (AFU_ORTHOLOGUE AFUA_5G11310)-RELATED"/>
    <property type="match status" value="1"/>
</dbReference>
<reference evidence="3 4" key="1">
    <citation type="submission" date="2019-06" db="EMBL/GenBank/DDBJ databases">
        <title>Sequencing the genomes of 1000 actinobacteria strains.</title>
        <authorList>
            <person name="Klenk H.-P."/>
        </authorList>
    </citation>
    <scope>NUCLEOTIDE SEQUENCE [LARGE SCALE GENOMIC DNA]</scope>
    <source>
        <strain evidence="3 4">DSM 42059</strain>
    </source>
</reference>
<accession>A0A561UWY6</accession>
<keyword evidence="1" id="KW-0812">Transmembrane</keyword>
<evidence type="ECO:0000313" key="4">
    <source>
        <dbReference type="Proteomes" id="UP000318186"/>
    </source>
</evidence>
<dbReference type="GO" id="GO:0016020">
    <property type="term" value="C:membrane"/>
    <property type="evidence" value="ECO:0007669"/>
    <property type="project" value="UniProtKB-UniRule"/>
</dbReference>
<dbReference type="PROSITE" id="PS50924">
    <property type="entry name" value="MHYT"/>
    <property type="match status" value="1"/>
</dbReference>
<comment type="caution">
    <text evidence="3">The sequence shown here is derived from an EMBL/GenBank/DDBJ whole genome shotgun (WGS) entry which is preliminary data.</text>
</comment>
<dbReference type="Pfam" id="PF03707">
    <property type="entry name" value="MHYT"/>
    <property type="match status" value="1"/>
</dbReference>
<gene>
    <name evidence="3" type="ORF">FHX80_112303</name>
</gene>
<evidence type="ECO:0000256" key="1">
    <source>
        <dbReference type="PROSITE-ProRule" id="PRU00244"/>
    </source>
</evidence>
<feature type="domain" description="MHYT" evidence="2">
    <location>
        <begin position="1"/>
        <end position="68"/>
    </location>
</feature>
<dbReference type="EMBL" id="VIWW01000001">
    <property type="protein sequence ID" value="TWG03866.1"/>
    <property type="molecule type" value="Genomic_DNA"/>
</dbReference>
<sequence length="68" mass="7082">MGVFLVGHLGSRVKVLAVAGVLMGLGVAAMHYIGMAAMRVHGRMHYDTATVALSVLIAPVRVPARRGA</sequence>
<keyword evidence="1" id="KW-1133">Transmembrane helix</keyword>
<dbReference type="Proteomes" id="UP000318186">
    <property type="component" value="Unassembled WGS sequence"/>
</dbReference>
<keyword evidence="1" id="KW-0472">Membrane</keyword>
<dbReference type="AlphaFoldDB" id="A0A561UWY6"/>
<dbReference type="PANTHER" id="PTHR35152">
    <property type="entry name" value="DOMAIN SIGNALLING PROTEIN, PUTATIVE (AFU_ORTHOLOGUE AFUA_5G11310)-RELATED"/>
    <property type="match status" value="1"/>
</dbReference>